<evidence type="ECO:0000256" key="8">
    <source>
        <dbReference type="ARBA" id="ARBA00023163"/>
    </source>
</evidence>
<keyword evidence="4" id="KW-0548">Nucleotidyltransferase</keyword>
<dbReference type="InterPro" id="IPR007046">
    <property type="entry name" value="RNA_pol_sigma_54_core-bd"/>
</dbReference>
<evidence type="ECO:0000256" key="3">
    <source>
        <dbReference type="ARBA" id="ARBA00022679"/>
    </source>
</evidence>
<dbReference type="Gene3D" id="1.10.10.60">
    <property type="entry name" value="Homeodomain-like"/>
    <property type="match status" value="1"/>
</dbReference>
<keyword evidence="12" id="KW-1185">Reference proteome</keyword>
<keyword evidence="7" id="KW-0238">DNA-binding</keyword>
<evidence type="ECO:0000256" key="7">
    <source>
        <dbReference type="ARBA" id="ARBA00023125"/>
    </source>
</evidence>
<dbReference type="PRINTS" id="PR00045">
    <property type="entry name" value="SIGMA54FCT"/>
</dbReference>
<name>A0A0J6CLA1_9BACL</name>
<evidence type="ECO:0000259" key="10">
    <source>
        <dbReference type="Pfam" id="PF04963"/>
    </source>
</evidence>
<dbReference type="AlphaFoldDB" id="A0A0J6CLA1"/>
<evidence type="ECO:0000313" key="12">
    <source>
        <dbReference type="Proteomes" id="UP000035996"/>
    </source>
</evidence>
<sequence>MELGLIQKQTTKLVMTTQLHQAISILQYSTAELMEYVKEQALENPLIELQTSSWEGGVRSSKRVYDGETKKDPLEYAESRKTLQDELHEQARCLKLTPRIESLVHYLIDNVDDAGYLRLNEFEMMSLLHVQKDEIDEAVRHVQLLDPIGIGARSLSECLYLQLNESNSLNELARVLVQENLKALAEKKFRDLAKEYSVSTVEIQRAADLIATLDPRPGSKWAVERPSYVVPDVMIVEKNGTFTITLLDDELPAMKVSNDYKSFKTIEAAEYLKDKYQQVNWLLKSIEQRKQTLRSIMKVFIMHQQRFLKYGVADLAPLTLKEVALEANVHESTVSRAIKSKYVQTPHGLFALKDLFTSRLSSDSLEGTSSSSVKLFIKELVENESKLKPLSDQKIVEALHIQKGVEVSRRTIAKYRDELNIVSSSKRKRFV</sequence>
<dbReference type="GO" id="GO:0000428">
    <property type="term" value="C:DNA-directed RNA polymerase complex"/>
    <property type="evidence" value="ECO:0007669"/>
    <property type="project" value="UniProtKB-KW"/>
</dbReference>
<feature type="domain" description="RNA polymerase sigma factor 54 core-binding" evidence="10">
    <location>
        <begin position="76"/>
        <end position="260"/>
    </location>
</feature>
<reference evidence="11" key="1">
    <citation type="submission" date="2015-06" db="EMBL/GenBank/DDBJ databases">
        <authorList>
            <person name="Liu B."/>
            <person name="Wang J."/>
            <person name="Zhu Y."/>
            <person name="Liu G."/>
            <person name="Chen Q."/>
            <person name="Zheng C."/>
            <person name="Che J."/>
            <person name="Ge C."/>
            <person name="Shi H."/>
            <person name="Pan Z."/>
            <person name="Liu X."/>
        </authorList>
    </citation>
    <scope>NUCLEOTIDE SEQUENCE [LARGE SCALE GENOMIC DNA]</scope>
    <source>
        <strain evidence="11">DSM 16346</strain>
    </source>
</reference>
<dbReference type="PROSITE" id="PS00718">
    <property type="entry name" value="SIGMA54_2"/>
    <property type="match status" value="1"/>
</dbReference>
<dbReference type="PANTHER" id="PTHR32248:SF4">
    <property type="entry name" value="RNA POLYMERASE SIGMA-54 FACTOR"/>
    <property type="match status" value="1"/>
</dbReference>
<evidence type="ECO:0000256" key="5">
    <source>
        <dbReference type="ARBA" id="ARBA00023015"/>
    </source>
</evidence>
<dbReference type="PROSITE" id="PS50044">
    <property type="entry name" value="SIGMA54_3"/>
    <property type="match status" value="1"/>
</dbReference>
<dbReference type="Pfam" id="PF04552">
    <property type="entry name" value="Sigma54_DBD"/>
    <property type="match status" value="1"/>
</dbReference>
<dbReference type="STRING" id="157733.AB986_14015"/>
<dbReference type="InterPro" id="IPR007634">
    <property type="entry name" value="RNA_pol_sigma_54_DNA-bd"/>
</dbReference>
<keyword evidence="5" id="KW-0805">Transcription regulation</keyword>
<evidence type="ECO:0000259" key="9">
    <source>
        <dbReference type="Pfam" id="PF04552"/>
    </source>
</evidence>
<dbReference type="PIRSF" id="PIRSF000774">
    <property type="entry name" value="RpoN"/>
    <property type="match status" value="1"/>
</dbReference>
<organism evidence="11 12">
    <name type="scientific">Guptibacillus hwajinpoensis</name>
    <dbReference type="NCBI Taxonomy" id="208199"/>
    <lineage>
        <taxon>Bacteria</taxon>
        <taxon>Bacillati</taxon>
        <taxon>Bacillota</taxon>
        <taxon>Bacilli</taxon>
        <taxon>Bacillales</taxon>
        <taxon>Guptibacillaceae</taxon>
        <taxon>Guptibacillus</taxon>
    </lineage>
</organism>
<dbReference type="PANTHER" id="PTHR32248">
    <property type="entry name" value="RNA POLYMERASE SIGMA-54 FACTOR"/>
    <property type="match status" value="1"/>
</dbReference>
<accession>A0A0J6CLA1</accession>
<gene>
    <name evidence="11" type="ORF">AB986_14015</name>
</gene>
<dbReference type="InterPro" id="IPR038709">
    <property type="entry name" value="RpoN_core-bd_sf"/>
</dbReference>
<dbReference type="GO" id="GO:0006352">
    <property type="term" value="P:DNA-templated transcription initiation"/>
    <property type="evidence" value="ECO:0007669"/>
    <property type="project" value="InterPro"/>
</dbReference>
<keyword evidence="6" id="KW-0731">Sigma factor</keyword>
<evidence type="ECO:0000256" key="2">
    <source>
        <dbReference type="ARBA" id="ARBA00022478"/>
    </source>
</evidence>
<dbReference type="Gene3D" id="1.10.10.1330">
    <property type="entry name" value="RNA polymerase sigma-54 factor, core-binding domain"/>
    <property type="match status" value="1"/>
</dbReference>
<dbReference type="Proteomes" id="UP000035996">
    <property type="component" value="Unassembled WGS sequence"/>
</dbReference>
<evidence type="ECO:0000313" key="11">
    <source>
        <dbReference type="EMBL" id="KMM37011.1"/>
    </source>
</evidence>
<dbReference type="GO" id="GO:0016779">
    <property type="term" value="F:nucleotidyltransferase activity"/>
    <property type="evidence" value="ECO:0007669"/>
    <property type="project" value="UniProtKB-KW"/>
</dbReference>
<proteinExistence type="inferred from homology"/>
<evidence type="ECO:0000256" key="1">
    <source>
        <dbReference type="ARBA" id="ARBA00008798"/>
    </source>
</evidence>
<comment type="caution">
    <text evidence="11">The sequence shown here is derived from an EMBL/GenBank/DDBJ whole genome shotgun (WGS) entry which is preliminary data.</text>
</comment>
<dbReference type="NCBIfam" id="TIGR02395">
    <property type="entry name" value="rpoN_sigma"/>
    <property type="match status" value="1"/>
</dbReference>
<comment type="similarity">
    <text evidence="1">Belongs to the sigma-54 factor family.</text>
</comment>
<evidence type="ECO:0000256" key="4">
    <source>
        <dbReference type="ARBA" id="ARBA00022695"/>
    </source>
</evidence>
<dbReference type="GO" id="GO:0003677">
    <property type="term" value="F:DNA binding"/>
    <property type="evidence" value="ECO:0007669"/>
    <property type="project" value="UniProtKB-KW"/>
</dbReference>
<protein>
    <recommendedName>
        <fullName evidence="13">RNA polymerase sigma-54 factor</fullName>
    </recommendedName>
</protein>
<dbReference type="GO" id="GO:0016987">
    <property type="term" value="F:sigma factor activity"/>
    <property type="evidence" value="ECO:0007669"/>
    <property type="project" value="UniProtKB-KW"/>
</dbReference>
<evidence type="ECO:0000256" key="6">
    <source>
        <dbReference type="ARBA" id="ARBA00023082"/>
    </source>
</evidence>
<evidence type="ECO:0008006" key="13">
    <source>
        <dbReference type="Google" id="ProtNLM"/>
    </source>
</evidence>
<dbReference type="EMBL" id="LELK01000004">
    <property type="protein sequence ID" value="KMM37011.1"/>
    <property type="molecule type" value="Genomic_DNA"/>
</dbReference>
<feature type="domain" description="RNA polymerase sigma factor 54 DNA-binding" evidence="9">
    <location>
        <begin position="270"/>
        <end position="429"/>
    </location>
</feature>
<dbReference type="Pfam" id="PF00309">
    <property type="entry name" value="Sigma54_AID"/>
    <property type="match status" value="1"/>
</dbReference>
<keyword evidence="8" id="KW-0804">Transcription</keyword>
<dbReference type="GO" id="GO:0001216">
    <property type="term" value="F:DNA-binding transcription activator activity"/>
    <property type="evidence" value="ECO:0007669"/>
    <property type="project" value="InterPro"/>
</dbReference>
<dbReference type="OrthoDB" id="9814402at2"/>
<keyword evidence="2" id="KW-0240">DNA-directed RNA polymerase</keyword>
<dbReference type="InterPro" id="IPR000394">
    <property type="entry name" value="RNA_pol_sigma_54"/>
</dbReference>
<dbReference type="RefSeq" id="WP_048311744.1">
    <property type="nucleotide sequence ID" value="NZ_CP119526.1"/>
</dbReference>
<dbReference type="PATRIC" id="fig|157733.3.peg.862"/>
<dbReference type="Pfam" id="PF04963">
    <property type="entry name" value="Sigma54_CBD"/>
    <property type="match status" value="1"/>
</dbReference>
<keyword evidence="3" id="KW-0808">Transferase</keyword>